<evidence type="ECO:0000256" key="4">
    <source>
        <dbReference type="SAM" id="SignalP"/>
    </source>
</evidence>
<evidence type="ECO:0000313" key="7">
    <source>
        <dbReference type="Proteomes" id="UP000315113"/>
    </source>
</evidence>
<evidence type="ECO:0000256" key="2">
    <source>
        <dbReference type="ARBA" id="ARBA00022525"/>
    </source>
</evidence>
<keyword evidence="3" id="KW-0812">Transmembrane</keyword>
<proteinExistence type="predicted"/>
<sequence length="271" mass="29496">MKKSTLVLLVFSVVLLFYSEPAMAHNCSGLQDCYQQSKLAALAAALIALLLSLLLDFSPIGYWKGLLEAITGRDILTGDKLAWWQRALNLVPGGKGARTAAKAVDEISDTAKAVNKVSDAAKVGEELGDSAKAAGKMEERAKAVNEVGDAAKAESNVAKAKGETAKAVDEVDDVTNVNDPYNIAKQGGKHSGFYNEYAKKPDSQIRKGIESINKQISEHQKKIEAPQKFISDFDNLDPRQQKALPDKWQSDINRQNEQKTILEGLLKERGL</sequence>
<comment type="caution">
    <text evidence="6">The sequence shown here is derived from an EMBL/GenBank/DDBJ whole genome shotgun (WGS) entry which is preliminary data.</text>
</comment>
<keyword evidence="3" id="KW-0472">Membrane</keyword>
<evidence type="ECO:0000256" key="3">
    <source>
        <dbReference type="SAM" id="Phobius"/>
    </source>
</evidence>
<accession>A0A552EM48</accession>
<organism evidence="6 7">
    <name type="scientific">Microcystis aeruginosa Ma_MB_F_20061100_S20D</name>
    <dbReference type="NCBI Taxonomy" id="2486253"/>
    <lineage>
        <taxon>Bacteria</taxon>
        <taxon>Bacillati</taxon>
        <taxon>Cyanobacteriota</taxon>
        <taxon>Cyanophyceae</taxon>
        <taxon>Oscillatoriophycideae</taxon>
        <taxon>Chroococcales</taxon>
        <taxon>Microcystaceae</taxon>
        <taxon>Microcystis</taxon>
    </lineage>
</organism>
<dbReference type="GO" id="GO:0005576">
    <property type="term" value="C:extracellular region"/>
    <property type="evidence" value="ECO:0007669"/>
    <property type="project" value="UniProtKB-SubCell"/>
</dbReference>
<dbReference type="EMBL" id="SFBH01000088">
    <property type="protein sequence ID" value="TRU35543.1"/>
    <property type="molecule type" value="Genomic_DNA"/>
</dbReference>
<name>A0A552EM48_MICAE</name>
<comment type="subcellular location">
    <subcellularLocation>
        <location evidence="1">Secreted</location>
    </subcellularLocation>
</comment>
<keyword evidence="3" id="KW-1133">Transmembrane helix</keyword>
<dbReference type="AlphaFoldDB" id="A0A552EM48"/>
<evidence type="ECO:0000256" key="1">
    <source>
        <dbReference type="ARBA" id="ARBA00004613"/>
    </source>
</evidence>
<feature type="domain" description="Pre-toxin TG" evidence="5">
    <location>
        <begin position="51"/>
        <end position="100"/>
    </location>
</feature>
<gene>
    <name evidence="6" type="ORF">EWV78_11220</name>
</gene>
<evidence type="ECO:0000313" key="6">
    <source>
        <dbReference type="EMBL" id="TRU35543.1"/>
    </source>
</evidence>
<feature type="chain" id="PRO_5021816333" description="Pre-toxin TG domain-containing protein" evidence="4">
    <location>
        <begin position="25"/>
        <end position="271"/>
    </location>
</feature>
<evidence type="ECO:0000259" key="5">
    <source>
        <dbReference type="Pfam" id="PF14449"/>
    </source>
</evidence>
<feature type="transmembrane region" description="Helical" evidence="3">
    <location>
        <begin position="39"/>
        <end position="57"/>
    </location>
</feature>
<protein>
    <recommendedName>
        <fullName evidence="5">Pre-toxin TG domain-containing protein</fullName>
    </recommendedName>
</protein>
<reference evidence="6 7" key="1">
    <citation type="submission" date="2019-01" db="EMBL/GenBank/DDBJ databases">
        <title>Coherence of Microcystis species and biogeography revealed through population genomics.</title>
        <authorList>
            <person name="Perez-Carrascal O.M."/>
            <person name="Terrat Y."/>
            <person name="Giani A."/>
            <person name="Fortin N."/>
            <person name="Tromas N."/>
            <person name="Shapiro B.J."/>
        </authorList>
    </citation>
    <scope>NUCLEOTIDE SEQUENCE [LARGE SCALE GENOMIC DNA]</scope>
    <source>
        <strain evidence="6">Ma_MB_F_20061100_S20D</strain>
    </source>
</reference>
<dbReference type="InterPro" id="IPR027797">
    <property type="entry name" value="PT-TG_dom"/>
</dbReference>
<keyword evidence="4" id="KW-0732">Signal</keyword>
<dbReference type="Pfam" id="PF14449">
    <property type="entry name" value="PT-TG"/>
    <property type="match status" value="1"/>
</dbReference>
<feature type="signal peptide" evidence="4">
    <location>
        <begin position="1"/>
        <end position="24"/>
    </location>
</feature>
<dbReference type="Proteomes" id="UP000315113">
    <property type="component" value="Unassembled WGS sequence"/>
</dbReference>
<keyword evidence="2" id="KW-0964">Secreted</keyword>